<evidence type="ECO:0000256" key="3">
    <source>
        <dbReference type="ARBA" id="ARBA00022801"/>
    </source>
</evidence>
<dbReference type="GO" id="GO:0004767">
    <property type="term" value="F:sphingomyelin phosphodiesterase activity"/>
    <property type="evidence" value="ECO:0007669"/>
    <property type="project" value="UniProtKB-EC"/>
</dbReference>
<proteinExistence type="inferred from homology"/>
<dbReference type="GO" id="GO:0005576">
    <property type="term" value="C:extracellular region"/>
    <property type="evidence" value="ECO:0007669"/>
    <property type="project" value="InterPro"/>
</dbReference>
<dbReference type="Proteomes" id="UP000318582">
    <property type="component" value="Unassembled WGS sequence"/>
</dbReference>
<dbReference type="Pfam" id="PF03372">
    <property type="entry name" value="Exo_endo_phos"/>
    <property type="match status" value="1"/>
</dbReference>
<dbReference type="GO" id="GO:0005737">
    <property type="term" value="C:cytoplasm"/>
    <property type="evidence" value="ECO:0007669"/>
    <property type="project" value="TreeGrafter"/>
</dbReference>
<evidence type="ECO:0000313" key="5">
    <source>
        <dbReference type="EMBL" id="TPX57535.1"/>
    </source>
</evidence>
<gene>
    <name evidence="5" type="ORF">PhCBS80983_g03769</name>
</gene>
<dbReference type="AlphaFoldDB" id="A0A507E2J4"/>
<dbReference type="InterPro" id="IPR017766">
    <property type="entry name" value="Sphingomyelinase/PLipase_C"/>
</dbReference>
<evidence type="ECO:0000259" key="4">
    <source>
        <dbReference type="Pfam" id="PF03372"/>
    </source>
</evidence>
<dbReference type="EC" id="3.1.4.12" evidence="2"/>
<protein>
    <recommendedName>
        <fullName evidence="2">sphingomyelin phosphodiesterase</fullName>
        <ecNumber evidence="2">3.1.4.12</ecNumber>
    </recommendedName>
</protein>
<accession>A0A507E2J4</accession>
<evidence type="ECO:0000256" key="1">
    <source>
        <dbReference type="ARBA" id="ARBA00006335"/>
    </source>
</evidence>
<dbReference type="InterPro" id="IPR036691">
    <property type="entry name" value="Endo/exonu/phosph_ase_sf"/>
</dbReference>
<feature type="domain" description="Endonuclease/exonuclease/phosphatase" evidence="4">
    <location>
        <begin position="41"/>
        <end position="213"/>
    </location>
</feature>
<sequence>MEERAPTTTPHSPSSRIRILTLNLFLRPPLIHSHDSDHKASRSARFISTVLPHYDIIALQECFAFGTSRRDALIRDARKAGFEHHYACPKGSLFRAQIDGGLLILSRLEIVQTGSVVFGRGVHSDWLAAKGVIYAKIALTPTSHLHLFTTHLQASYGGGPHPFTAPSVQIRAAQLEIAKTFIDETLATHLPSSSHATDRVLFVGDFNVNGRPVTANEVQHGDEYKRMMDILGKGCTVRDLLYGASGDGMHPVTTGTLFAGTVEPSQSSIDYMFEIVPGGAGAADGGGGGGLRFEEVKREEFKMDPAEGLPYTHISDHLGVSCVLVTEPPASH</sequence>
<dbReference type="InterPro" id="IPR038772">
    <property type="entry name" value="Sph/SMPD2-like"/>
</dbReference>
<keyword evidence="3" id="KW-0378">Hydrolase</keyword>
<dbReference type="PANTHER" id="PTHR16320:SF1">
    <property type="entry name" value="SPHINGOMYELINASE DDB_G0288017"/>
    <property type="match status" value="1"/>
</dbReference>
<dbReference type="SUPFAM" id="SSF56219">
    <property type="entry name" value="DNase I-like"/>
    <property type="match status" value="1"/>
</dbReference>
<dbReference type="PANTHER" id="PTHR16320">
    <property type="entry name" value="SPHINGOMYELINASE FAMILY MEMBER"/>
    <property type="match status" value="1"/>
</dbReference>
<dbReference type="Gene3D" id="3.60.10.10">
    <property type="entry name" value="Endonuclease/exonuclease/phosphatase"/>
    <property type="match status" value="1"/>
</dbReference>
<dbReference type="STRING" id="109895.A0A507E2J4"/>
<reference evidence="5 6" key="1">
    <citation type="journal article" date="2019" name="Sci. Rep.">
        <title>Comparative genomics of chytrid fungi reveal insights into the obligate biotrophic and pathogenic lifestyle of Synchytrium endobioticum.</title>
        <authorList>
            <person name="van de Vossenberg B.T.L.H."/>
            <person name="Warris S."/>
            <person name="Nguyen H.D.T."/>
            <person name="van Gent-Pelzer M.P.E."/>
            <person name="Joly D.L."/>
            <person name="van de Geest H.C."/>
            <person name="Bonants P.J.M."/>
            <person name="Smith D.S."/>
            <person name="Levesque C.A."/>
            <person name="van der Lee T.A.J."/>
        </authorList>
    </citation>
    <scope>NUCLEOTIDE SEQUENCE [LARGE SCALE GENOMIC DNA]</scope>
    <source>
        <strain evidence="5 6">CBS 809.83</strain>
    </source>
</reference>
<name>A0A507E2J4_9FUNG</name>
<evidence type="ECO:0000256" key="2">
    <source>
        <dbReference type="ARBA" id="ARBA00012369"/>
    </source>
</evidence>
<keyword evidence="6" id="KW-1185">Reference proteome</keyword>
<comment type="caution">
    <text evidence="5">The sequence shown here is derived from an EMBL/GenBank/DDBJ whole genome shotgun (WGS) entry which is preliminary data.</text>
</comment>
<dbReference type="CDD" id="cd09078">
    <property type="entry name" value="nSMase"/>
    <property type="match status" value="1"/>
</dbReference>
<organism evidence="5 6">
    <name type="scientific">Powellomyces hirtus</name>
    <dbReference type="NCBI Taxonomy" id="109895"/>
    <lineage>
        <taxon>Eukaryota</taxon>
        <taxon>Fungi</taxon>
        <taxon>Fungi incertae sedis</taxon>
        <taxon>Chytridiomycota</taxon>
        <taxon>Chytridiomycota incertae sedis</taxon>
        <taxon>Chytridiomycetes</taxon>
        <taxon>Spizellomycetales</taxon>
        <taxon>Powellomycetaceae</taxon>
        <taxon>Powellomyces</taxon>
    </lineage>
</organism>
<comment type="similarity">
    <text evidence="1">Belongs to the neutral sphingomyelinase family.</text>
</comment>
<dbReference type="EMBL" id="QEAQ01000051">
    <property type="protein sequence ID" value="TPX57535.1"/>
    <property type="molecule type" value="Genomic_DNA"/>
</dbReference>
<evidence type="ECO:0000313" key="6">
    <source>
        <dbReference type="Proteomes" id="UP000318582"/>
    </source>
</evidence>
<dbReference type="InterPro" id="IPR005135">
    <property type="entry name" value="Endo/exonuclease/phosphatase"/>
</dbReference>